<proteinExistence type="predicted"/>
<dbReference type="EMBL" id="CAJNOJ010000062">
    <property type="protein sequence ID" value="CAF1004124.1"/>
    <property type="molecule type" value="Genomic_DNA"/>
</dbReference>
<evidence type="ECO:0000256" key="1">
    <source>
        <dbReference type="SAM" id="SignalP"/>
    </source>
</evidence>
<keyword evidence="1" id="KW-0732">Signal</keyword>
<dbReference type="Proteomes" id="UP000663852">
    <property type="component" value="Unassembled WGS sequence"/>
</dbReference>
<reference evidence="2" key="1">
    <citation type="submission" date="2021-02" db="EMBL/GenBank/DDBJ databases">
        <authorList>
            <person name="Nowell W R."/>
        </authorList>
    </citation>
    <scope>NUCLEOTIDE SEQUENCE</scope>
</reference>
<name>A0A814H2E2_ADIRI</name>
<dbReference type="Proteomes" id="UP000663828">
    <property type="component" value="Unassembled WGS sequence"/>
</dbReference>
<evidence type="ECO:0000313" key="3">
    <source>
        <dbReference type="EMBL" id="CAF1609178.1"/>
    </source>
</evidence>
<accession>A0A814H2E2</accession>
<dbReference type="EMBL" id="CAJNOR010007035">
    <property type="protein sequence ID" value="CAF1609178.1"/>
    <property type="molecule type" value="Genomic_DNA"/>
</dbReference>
<sequence>MKVLVFILFLTLCIVPIIRSAFMQIDRPITNTSRFGPIDIDGMDETIWGTPERHIPLKHNCVSVIGYYFMTLPSI</sequence>
<protein>
    <submittedName>
        <fullName evidence="2">Uncharacterized protein</fullName>
    </submittedName>
</protein>
<evidence type="ECO:0000313" key="2">
    <source>
        <dbReference type="EMBL" id="CAF1004124.1"/>
    </source>
</evidence>
<dbReference type="AlphaFoldDB" id="A0A814H2E2"/>
<comment type="caution">
    <text evidence="2">The sequence shown here is derived from an EMBL/GenBank/DDBJ whole genome shotgun (WGS) entry which is preliminary data.</text>
</comment>
<feature type="chain" id="PRO_5036224576" evidence="1">
    <location>
        <begin position="21"/>
        <end position="75"/>
    </location>
</feature>
<gene>
    <name evidence="2" type="ORF">EDS130_LOCUS15040</name>
    <name evidence="3" type="ORF">XAT740_LOCUS48687</name>
</gene>
<evidence type="ECO:0000313" key="5">
    <source>
        <dbReference type="Proteomes" id="UP000663852"/>
    </source>
</evidence>
<keyword evidence="4" id="KW-1185">Reference proteome</keyword>
<organism evidence="2 5">
    <name type="scientific">Adineta ricciae</name>
    <name type="common">Rotifer</name>
    <dbReference type="NCBI Taxonomy" id="249248"/>
    <lineage>
        <taxon>Eukaryota</taxon>
        <taxon>Metazoa</taxon>
        <taxon>Spiralia</taxon>
        <taxon>Gnathifera</taxon>
        <taxon>Rotifera</taxon>
        <taxon>Eurotatoria</taxon>
        <taxon>Bdelloidea</taxon>
        <taxon>Adinetida</taxon>
        <taxon>Adinetidae</taxon>
        <taxon>Adineta</taxon>
    </lineage>
</organism>
<evidence type="ECO:0000313" key="4">
    <source>
        <dbReference type="Proteomes" id="UP000663828"/>
    </source>
</evidence>
<feature type="signal peptide" evidence="1">
    <location>
        <begin position="1"/>
        <end position="20"/>
    </location>
</feature>